<evidence type="ECO:0000313" key="2">
    <source>
        <dbReference type="Proteomes" id="UP001595880"/>
    </source>
</evidence>
<dbReference type="Proteomes" id="UP001595880">
    <property type="component" value="Unassembled WGS sequence"/>
</dbReference>
<dbReference type="PROSITE" id="PS51257">
    <property type="entry name" value="PROKAR_LIPOPROTEIN"/>
    <property type="match status" value="1"/>
</dbReference>
<proteinExistence type="predicted"/>
<reference evidence="2" key="1">
    <citation type="journal article" date="2019" name="Int. J. Syst. Evol. Microbiol.">
        <title>The Global Catalogue of Microorganisms (GCM) 10K type strain sequencing project: providing services to taxonomists for standard genome sequencing and annotation.</title>
        <authorList>
            <consortium name="The Broad Institute Genomics Platform"/>
            <consortium name="The Broad Institute Genome Sequencing Center for Infectious Disease"/>
            <person name="Wu L."/>
            <person name="Ma J."/>
        </authorList>
    </citation>
    <scope>NUCLEOTIDE SEQUENCE [LARGE SCALE GENOMIC DNA]</scope>
    <source>
        <strain evidence="2">KACC 14058</strain>
    </source>
</reference>
<accession>A0ABV8VV05</accession>
<protein>
    <submittedName>
        <fullName evidence="1">Uncharacterized protein</fullName>
    </submittedName>
</protein>
<dbReference type="EMBL" id="JBHSDV010000002">
    <property type="protein sequence ID" value="MFC4387999.1"/>
    <property type="molecule type" value="Genomic_DNA"/>
</dbReference>
<sequence length="372" mass="42340">MKTVNFVFYISILFLAACSNDVQPSTPSIGNLKMDVNIEDVSYPDQVKVYEANYIELDVNDVTDLLIKNEIIDDEIYAMGHQFQTDTESLIIYDGGEAMGMQSGVNGGFLYIHRPTNDMIDYYTIASIHAGPPLLDAQLDKYNQNKDFATFQDLDFKPYKEAEKEIDSVLSSIGIEGIQTELVYALDTETMKQHEALYRKLDTETDLKDVNWNSNQEAYLFISRQQIDNIPLINFIWQEKTRDVEEATETEVYAIYNSNGIHQLSVTNYFSIVDSQAPVDILNLSEALDIAEKYYSSIILSKGTVMDKAELFYIAIEQNHSYKLTPAWVFQLVKESETPDTPNSKPEKYVDYSYFVIDAITGDILTQTGESQ</sequence>
<dbReference type="RefSeq" id="WP_390198699.1">
    <property type="nucleotide sequence ID" value="NZ_JBHSDV010000002.1"/>
</dbReference>
<organism evidence="1 2">
    <name type="scientific">Gracilibacillus marinus</name>
    <dbReference type="NCBI Taxonomy" id="630535"/>
    <lineage>
        <taxon>Bacteria</taxon>
        <taxon>Bacillati</taxon>
        <taxon>Bacillota</taxon>
        <taxon>Bacilli</taxon>
        <taxon>Bacillales</taxon>
        <taxon>Bacillaceae</taxon>
        <taxon>Gracilibacillus</taxon>
    </lineage>
</organism>
<evidence type="ECO:0000313" key="1">
    <source>
        <dbReference type="EMBL" id="MFC4387999.1"/>
    </source>
</evidence>
<comment type="caution">
    <text evidence="1">The sequence shown here is derived from an EMBL/GenBank/DDBJ whole genome shotgun (WGS) entry which is preliminary data.</text>
</comment>
<gene>
    <name evidence="1" type="ORF">ACFOZ1_09285</name>
</gene>
<keyword evidence="2" id="KW-1185">Reference proteome</keyword>
<name>A0ABV8VV05_9BACI</name>